<dbReference type="PROSITE" id="PS01179">
    <property type="entry name" value="PID"/>
    <property type="match status" value="1"/>
</dbReference>
<evidence type="ECO:0000259" key="2">
    <source>
        <dbReference type="PROSITE" id="PS01179"/>
    </source>
</evidence>
<dbReference type="InterPro" id="IPR011993">
    <property type="entry name" value="PH-like_dom_sf"/>
</dbReference>
<reference evidence="3" key="1">
    <citation type="submission" date="2018-10" db="EMBL/GenBank/DDBJ databases">
        <title>Transcriptome assembly of Aceria tosichella (Wheat curl mite) Type 2.</title>
        <authorList>
            <person name="Scully E.D."/>
            <person name="Geib S.M."/>
            <person name="Palmer N.A."/>
            <person name="Gupta A.K."/>
            <person name="Sarath G."/>
            <person name="Tatineni S."/>
        </authorList>
    </citation>
    <scope>NUCLEOTIDE SEQUENCE</scope>
    <source>
        <strain evidence="3">LincolnNE</strain>
    </source>
</reference>
<dbReference type="InterPro" id="IPR051133">
    <property type="entry name" value="Adapter_Engulfment-Domain"/>
</dbReference>
<sequence length="279" mass="31435">MVKLKMSSNILKWTSPGAKSSRGLQLSATTTTSTTTSQKRSPNNSATKRWIHEDSMLVGGHVAYLVKFLGNIEVDQPKGLDTVRESIKKLEFQEHLKRSEGEKIRRIELTISIGGVAIREPKTKQNIHQFPLHRISYCADDKSDRKYLSFISKVQENSDRHECFVFVCDKLSEEIALTIGQAFDLAWRKFLDASGNDFDAKRELVQAKKRIQELERKVSELEDKLKTNDKESSMPKQNGSHTSQASFQTPPVSPTTTTANPIIDLTMATSKLQSLIDLP</sequence>
<dbReference type="EMBL" id="GGYP01006871">
    <property type="protein sequence ID" value="MDE51642.1"/>
    <property type="molecule type" value="Transcribed_RNA"/>
</dbReference>
<dbReference type="PANTHER" id="PTHR11232">
    <property type="entry name" value="PHOSPHOTYROSINE INTERACTION DOMAIN-CONTAINING FAMILY MEMBER"/>
    <property type="match status" value="1"/>
</dbReference>
<feature type="domain" description="PID" evidence="2">
    <location>
        <begin position="62"/>
        <end position="210"/>
    </location>
</feature>
<gene>
    <name evidence="3" type="primary">Gulp1_0</name>
    <name evidence="3" type="ORF">g.2801</name>
</gene>
<feature type="compositionally biased region" description="Polar residues" evidence="1">
    <location>
        <begin position="234"/>
        <end position="260"/>
    </location>
</feature>
<proteinExistence type="predicted"/>
<dbReference type="Gene3D" id="2.30.29.30">
    <property type="entry name" value="Pleckstrin-homology domain (PH domain)/Phosphotyrosine-binding domain (PTB)"/>
    <property type="match status" value="1"/>
</dbReference>
<protein>
    <submittedName>
        <fullName evidence="3">PTB domain-containing engulfment adapter protein 1</fullName>
    </submittedName>
</protein>
<dbReference type="SMART" id="SM00462">
    <property type="entry name" value="PTB"/>
    <property type="match status" value="1"/>
</dbReference>
<dbReference type="CDD" id="cd01273">
    <property type="entry name" value="PTB_CED-6"/>
    <property type="match status" value="1"/>
</dbReference>
<dbReference type="Pfam" id="PF00640">
    <property type="entry name" value="PID"/>
    <property type="match status" value="1"/>
</dbReference>
<feature type="region of interest" description="Disordered" evidence="1">
    <location>
        <begin position="221"/>
        <end position="260"/>
    </location>
</feature>
<organism evidence="3">
    <name type="scientific">Aceria tosichella</name>
    <name type="common">wheat curl mite</name>
    <dbReference type="NCBI Taxonomy" id="561515"/>
    <lineage>
        <taxon>Eukaryota</taxon>
        <taxon>Metazoa</taxon>
        <taxon>Ecdysozoa</taxon>
        <taxon>Arthropoda</taxon>
        <taxon>Chelicerata</taxon>
        <taxon>Arachnida</taxon>
        <taxon>Acari</taxon>
        <taxon>Acariformes</taxon>
        <taxon>Trombidiformes</taxon>
        <taxon>Prostigmata</taxon>
        <taxon>Eupodina</taxon>
        <taxon>Eriophyoidea</taxon>
        <taxon>Eriophyidae</taxon>
        <taxon>Eriophyinae</taxon>
        <taxon>Aceriini</taxon>
        <taxon>Aceria</taxon>
    </lineage>
</organism>
<feature type="compositionally biased region" description="Polar residues" evidence="1">
    <location>
        <begin position="38"/>
        <end position="47"/>
    </location>
</feature>
<accession>A0A6G1SNT6</accession>
<evidence type="ECO:0000256" key="1">
    <source>
        <dbReference type="SAM" id="MobiDB-lite"/>
    </source>
</evidence>
<dbReference type="PANTHER" id="PTHR11232:SF77">
    <property type="entry name" value="GULP PTB DOMAIN CONTAINING ENGULFMENT ADAPTOR 1"/>
    <property type="match status" value="1"/>
</dbReference>
<name>A0A6G1SNT6_9ACAR</name>
<feature type="region of interest" description="Disordered" evidence="1">
    <location>
        <begin position="15"/>
        <end position="48"/>
    </location>
</feature>
<evidence type="ECO:0000313" key="3">
    <source>
        <dbReference type="EMBL" id="MDE51642.1"/>
    </source>
</evidence>
<dbReference type="AlphaFoldDB" id="A0A6G1SNT6"/>
<dbReference type="SUPFAM" id="SSF50729">
    <property type="entry name" value="PH domain-like"/>
    <property type="match status" value="1"/>
</dbReference>
<feature type="compositionally biased region" description="Basic and acidic residues" evidence="1">
    <location>
        <begin position="221"/>
        <end position="233"/>
    </location>
</feature>
<dbReference type="InterPro" id="IPR006020">
    <property type="entry name" value="PTB/PI_dom"/>
</dbReference>